<sequence length="354" mass="37489">MLAVALECATARWPVHPLAPGRKSPARNCPACQDGTHTPASCPCLRTGGWCHGFHAATTDTARITARWATRPASGVGVSCGPAQLVVIDIDARTKTLPERDRLWPGIPIHDHVDLTGLANGFHTLAVLAALRGATDPAEDETTMRVRTPSGGLHVWYQAPASPDFQCSTGSGTTRALCWQVDVRAHGGYVVAPGTITNEGTYSRLGTAAPAPLPPWLARELIRTGHTASHTVRIDHAQHRPPAAGGPKPRPREGAARTEGNRDAVAKAMETVLTDVTGCAVAAENMGFSEKLNRAAYTIGGMVAAGHLDQHTAEQTLQAAADYARPRQHKRAQQIIRSGLAAGAQRPMYPGVRS</sequence>
<dbReference type="EMBL" id="BAAARJ010000032">
    <property type="protein sequence ID" value="GAA2638502.1"/>
    <property type="molecule type" value="Genomic_DNA"/>
</dbReference>
<dbReference type="Pfam" id="PF09250">
    <property type="entry name" value="Prim-Pol"/>
    <property type="match status" value="1"/>
</dbReference>
<organism evidence="3 4">
    <name type="scientific">Streptomyces axinellae</name>
    <dbReference type="NCBI Taxonomy" id="552788"/>
    <lineage>
        <taxon>Bacteria</taxon>
        <taxon>Bacillati</taxon>
        <taxon>Actinomycetota</taxon>
        <taxon>Actinomycetes</taxon>
        <taxon>Kitasatosporales</taxon>
        <taxon>Streptomycetaceae</taxon>
        <taxon>Streptomyces</taxon>
    </lineage>
</organism>
<dbReference type="Proteomes" id="UP001501447">
    <property type="component" value="Unassembled WGS sequence"/>
</dbReference>
<protein>
    <recommendedName>
        <fullName evidence="2">DNA primase/polymerase bifunctional N-terminal domain-containing protein</fullName>
    </recommendedName>
</protein>
<reference evidence="4" key="1">
    <citation type="journal article" date="2019" name="Int. J. Syst. Evol. Microbiol.">
        <title>The Global Catalogue of Microorganisms (GCM) 10K type strain sequencing project: providing services to taxonomists for standard genome sequencing and annotation.</title>
        <authorList>
            <consortium name="The Broad Institute Genomics Platform"/>
            <consortium name="The Broad Institute Genome Sequencing Center for Infectious Disease"/>
            <person name="Wu L."/>
            <person name="Ma J."/>
        </authorList>
    </citation>
    <scope>NUCLEOTIDE SEQUENCE [LARGE SCALE GENOMIC DNA]</scope>
    <source>
        <strain evidence="4">JCM 16373</strain>
    </source>
</reference>
<gene>
    <name evidence="3" type="ORF">GCM10009863_64200</name>
</gene>
<comment type="caution">
    <text evidence="3">The sequence shown here is derived from an EMBL/GenBank/DDBJ whole genome shotgun (WGS) entry which is preliminary data.</text>
</comment>
<evidence type="ECO:0000313" key="3">
    <source>
        <dbReference type="EMBL" id="GAA2638502.1"/>
    </source>
</evidence>
<evidence type="ECO:0000256" key="1">
    <source>
        <dbReference type="SAM" id="MobiDB-lite"/>
    </source>
</evidence>
<dbReference type="InterPro" id="IPR015330">
    <property type="entry name" value="DNA_primase/pol_bifunc_N"/>
</dbReference>
<evidence type="ECO:0000313" key="4">
    <source>
        <dbReference type="Proteomes" id="UP001501447"/>
    </source>
</evidence>
<evidence type="ECO:0000259" key="2">
    <source>
        <dbReference type="SMART" id="SM00943"/>
    </source>
</evidence>
<feature type="domain" description="DNA primase/polymerase bifunctional N-terminal" evidence="2">
    <location>
        <begin position="5"/>
        <end position="217"/>
    </location>
</feature>
<dbReference type="SMART" id="SM00943">
    <property type="entry name" value="Prim-Pol"/>
    <property type="match status" value="1"/>
</dbReference>
<feature type="compositionally biased region" description="Basic and acidic residues" evidence="1">
    <location>
        <begin position="250"/>
        <end position="261"/>
    </location>
</feature>
<keyword evidence="4" id="KW-1185">Reference proteome</keyword>
<name>A0ABP6DE47_9ACTN</name>
<dbReference type="SUPFAM" id="SSF56747">
    <property type="entry name" value="Prim-pol domain"/>
    <property type="match status" value="1"/>
</dbReference>
<dbReference type="CDD" id="cd04859">
    <property type="entry name" value="Prim_Pol"/>
    <property type="match status" value="1"/>
</dbReference>
<accession>A0ABP6DE47</accession>
<proteinExistence type="predicted"/>
<feature type="region of interest" description="Disordered" evidence="1">
    <location>
        <begin position="232"/>
        <end position="261"/>
    </location>
</feature>